<evidence type="ECO:0000259" key="4">
    <source>
        <dbReference type="PROSITE" id="PS51462"/>
    </source>
</evidence>
<comment type="similarity">
    <text evidence="3">Belongs to the Nudix hydrolase family.</text>
</comment>
<dbReference type="InterPro" id="IPR000086">
    <property type="entry name" value="NUDIX_hydrolase_dom"/>
</dbReference>
<proteinExistence type="inferred from homology"/>
<protein>
    <submittedName>
        <fullName evidence="5">NUDIX domain-containing protein</fullName>
    </submittedName>
</protein>
<reference evidence="5" key="1">
    <citation type="submission" date="2020-07" db="EMBL/GenBank/DDBJ databases">
        <title>Huge and variable diversity of episymbiotic CPR bacteria and DPANN archaea in groundwater ecosystems.</title>
        <authorList>
            <person name="He C.Y."/>
            <person name="Keren R."/>
            <person name="Whittaker M."/>
            <person name="Farag I.F."/>
            <person name="Doudna J."/>
            <person name="Cate J.H.D."/>
            <person name="Banfield J.F."/>
        </authorList>
    </citation>
    <scope>NUCLEOTIDE SEQUENCE</scope>
    <source>
        <strain evidence="5">NC_groundwater_973_Pr1_S-0.2um_54_13</strain>
    </source>
</reference>
<comment type="caution">
    <text evidence="5">The sequence shown here is derived from an EMBL/GenBank/DDBJ whole genome shotgun (WGS) entry which is preliminary data.</text>
</comment>
<dbReference type="PANTHER" id="PTHR43046:SF14">
    <property type="entry name" value="MUTT_NUDIX FAMILY PROTEIN"/>
    <property type="match status" value="1"/>
</dbReference>
<evidence type="ECO:0000256" key="1">
    <source>
        <dbReference type="ARBA" id="ARBA00001946"/>
    </source>
</evidence>
<dbReference type="InterPro" id="IPR020084">
    <property type="entry name" value="NUDIX_hydrolase_CS"/>
</dbReference>
<comment type="cofactor">
    <cofactor evidence="1">
        <name>Mg(2+)</name>
        <dbReference type="ChEBI" id="CHEBI:18420"/>
    </cofactor>
</comment>
<accession>A0A932R1N7</accession>
<dbReference type="SUPFAM" id="SSF55811">
    <property type="entry name" value="Nudix"/>
    <property type="match status" value="1"/>
</dbReference>
<evidence type="ECO:0000313" key="6">
    <source>
        <dbReference type="Proteomes" id="UP000753196"/>
    </source>
</evidence>
<organism evidence="5 6">
    <name type="scientific">Candidatus Sungiibacteriota bacterium</name>
    <dbReference type="NCBI Taxonomy" id="2750080"/>
    <lineage>
        <taxon>Bacteria</taxon>
        <taxon>Candidatus Sungiibacteriota</taxon>
    </lineage>
</organism>
<dbReference type="PRINTS" id="PR00502">
    <property type="entry name" value="NUDIXFAMILY"/>
</dbReference>
<feature type="domain" description="Nudix hydrolase" evidence="4">
    <location>
        <begin position="2"/>
        <end position="135"/>
    </location>
</feature>
<evidence type="ECO:0000256" key="2">
    <source>
        <dbReference type="ARBA" id="ARBA00022801"/>
    </source>
</evidence>
<dbReference type="AlphaFoldDB" id="A0A932R1N7"/>
<dbReference type="PROSITE" id="PS51462">
    <property type="entry name" value="NUDIX"/>
    <property type="match status" value="1"/>
</dbReference>
<dbReference type="Proteomes" id="UP000753196">
    <property type="component" value="Unassembled WGS sequence"/>
</dbReference>
<dbReference type="EMBL" id="JACQCR010000033">
    <property type="protein sequence ID" value="MBI3630996.1"/>
    <property type="molecule type" value="Genomic_DNA"/>
</dbReference>
<dbReference type="Gene3D" id="3.90.79.10">
    <property type="entry name" value="Nucleoside Triphosphate Pyrophosphohydrolase"/>
    <property type="match status" value="1"/>
</dbReference>
<dbReference type="InterPro" id="IPR015797">
    <property type="entry name" value="NUDIX_hydrolase-like_dom_sf"/>
</dbReference>
<sequence>MKKIRRIEIITRAVILHRARILLCRAKGADWYFLPGGHVEFGETLERALARELKEELGIQAKIGPLLGSIENIYTKHGIRRHEINFVFRVVIPKTQNLKSQEDHIEFLWHDIPSLAAVHLLPLRLAKAIARWHKV</sequence>
<evidence type="ECO:0000256" key="3">
    <source>
        <dbReference type="RuleBase" id="RU003476"/>
    </source>
</evidence>
<dbReference type="GO" id="GO:0016787">
    <property type="term" value="F:hydrolase activity"/>
    <property type="evidence" value="ECO:0007669"/>
    <property type="project" value="UniProtKB-KW"/>
</dbReference>
<dbReference type="PROSITE" id="PS00893">
    <property type="entry name" value="NUDIX_BOX"/>
    <property type="match status" value="1"/>
</dbReference>
<name>A0A932R1N7_9BACT</name>
<dbReference type="InterPro" id="IPR020476">
    <property type="entry name" value="Nudix_hydrolase"/>
</dbReference>
<dbReference type="CDD" id="cd04688">
    <property type="entry name" value="NUDIX_Hydrolase"/>
    <property type="match status" value="1"/>
</dbReference>
<dbReference type="Pfam" id="PF00293">
    <property type="entry name" value="NUDIX"/>
    <property type="match status" value="1"/>
</dbReference>
<dbReference type="PANTHER" id="PTHR43046">
    <property type="entry name" value="GDP-MANNOSE MANNOSYL HYDROLASE"/>
    <property type="match status" value="1"/>
</dbReference>
<keyword evidence="2 3" id="KW-0378">Hydrolase</keyword>
<evidence type="ECO:0000313" key="5">
    <source>
        <dbReference type="EMBL" id="MBI3630996.1"/>
    </source>
</evidence>
<gene>
    <name evidence="5" type="ORF">HY221_01530</name>
</gene>